<evidence type="ECO:0000259" key="7">
    <source>
        <dbReference type="Pfam" id="PF17681"/>
    </source>
</evidence>
<evidence type="ECO:0000256" key="5">
    <source>
        <dbReference type="SAM" id="MobiDB-lite"/>
    </source>
</evidence>
<evidence type="ECO:0000256" key="3">
    <source>
        <dbReference type="ARBA" id="ARBA00023212"/>
    </source>
</evidence>
<dbReference type="GO" id="GO:0031122">
    <property type="term" value="P:cytoplasmic microtubule organization"/>
    <property type="evidence" value="ECO:0007669"/>
    <property type="project" value="TreeGrafter"/>
</dbReference>
<dbReference type="GO" id="GO:0000930">
    <property type="term" value="C:gamma-tubulin complex"/>
    <property type="evidence" value="ECO:0007669"/>
    <property type="project" value="TreeGrafter"/>
</dbReference>
<dbReference type="GO" id="GO:0007020">
    <property type="term" value="P:microtubule nucleation"/>
    <property type="evidence" value="ECO:0007669"/>
    <property type="project" value="InterPro"/>
</dbReference>
<organism evidence="8 9">
    <name type="scientific">[Candida] subhashii</name>
    <dbReference type="NCBI Taxonomy" id="561895"/>
    <lineage>
        <taxon>Eukaryota</taxon>
        <taxon>Fungi</taxon>
        <taxon>Dikarya</taxon>
        <taxon>Ascomycota</taxon>
        <taxon>Saccharomycotina</taxon>
        <taxon>Pichiomycetes</taxon>
        <taxon>Debaryomycetaceae</taxon>
        <taxon>Spathaspora</taxon>
    </lineage>
</organism>
<keyword evidence="3 4" id="KW-0206">Cytoskeleton</keyword>
<dbReference type="PANTHER" id="PTHR19302">
    <property type="entry name" value="GAMMA TUBULIN COMPLEX PROTEIN"/>
    <property type="match status" value="1"/>
</dbReference>
<dbReference type="GO" id="GO:0051321">
    <property type="term" value="P:meiotic cell cycle"/>
    <property type="evidence" value="ECO:0007669"/>
    <property type="project" value="TreeGrafter"/>
</dbReference>
<reference evidence="8 9" key="1">
    <citation type="journal article" date="2021" name="DNA Res.">
        <title>Genome analysis of Candida subhashii reveals its hybrid nature and dual mitochondrial genome conformations.</title>
        <authorList>
            <person name="Mixao V."/>
            <person name="Hegedusova E."/>
            <person name="Saus E."/>
            <person name="Pryszcz L.P."/>
            <person name="Cillingova A."/>
            <person name="Nosek J."/>
            <person name="Gabaldon T."/>
        </authorList>
    </citation>
    <scope>NUCLEOTIDE SEQUENCE [LARGE SCALE GENOMIC DNA]</scope>
    <source>
        <strain evidence="8 9">CBS 10753</strain>
    </source>
</reference>
<evidence type="ECO:0000313" key="9">
    <source>
        <dbReference type="Proteomes" id="UP000694255"/>
    </source>
</evidence>
<dbReference type="GO" id="GO:0005874">
    <property type="term" value="C:microtubule"/>
    <property type="evidence" value="ECO:0007669"/>
    <property type="project" value="UniProtKB-KW"/>
</dbReference>
<dbReference type="EMBL" id="JAGSYN010000166">
    <property type="protein sequence ID" value="KAG7662622.1"/>
    <property type="molecule type" value="Genomic_DNA"/>
</dbReference>
<feature type="compositionally biased region" description="Low complexity" evidence="5">
    <location>
        <begin position="544"/>
        <end position="553"/>
    </location>
</feature>
<dbReference type="GO" id="GO:0000922">
    <property type="term" value="C:spindle pole"/>
    <property type="evidence" value="ECO:0007669"/>
    <property type="project" value="InterPro"/>
</dbReference>
<dbReference type="GO" id="GO:0043015">
    <property type="term" value="F:gamma-tubulin binding"/>
    <property type="evidence" value="ECO:0007669"/>
    <property type="project" value="InterPro"/>
</dbReference>
<feature type="compositionally biased region" description="Low complexity" evidence="5">
    <location>
        <begin position="560"/>
        <end position="571"/>
    </location>
</feature>
<dbReference type="GO" id="GO:0000278">
    <property type="term" value="P:mitotic cell cycle"/>
    <property type="evidence" value="ECO:0007669"/>
    <property type="project" value="TreeGrafter"/>
</dbReference>
<dbReference type="InterPro" id="IPR041470">
    <property type="entry name" value="GCP_N"/>
</dbReference>
<comment type="similarity">
    <text evidence="4">Belongs to the TUBGCP family.</text>
</comment>
<dbReference type="RefSeq" id="XP_049262855.1">
    <property type="nucleotide sequence ID" value="XM_049407726.1"/>
</dbReference>
<dbReference type="InterPro" id="IPR007259">
    <property type="entry name" value="GCP"/>
</dbReference>
<keyword evidence="1 4" id="KW-0963">Cytoplasm</keyword>
<name>A0A8J5QGH0_9ASCO</name>
<dbReference type="AlphaFoldDB" id="A0A8J5QGH0"/>
<accession>A0A8J5QGH0</accession>
<evidence type="ECO:0000259" key="6">
    <source>
        <dbReference type="Pfam" id="PF04130"/>
    </source>
</evidence>
<keyword evidence="9" id="KW-1185">Reference proteome</keyword>
<evidence type="ECO:0000256" key="1">
    <source>
        <dbReference type="ARBA" id="ARBA00022490"/>
    </source>
</evidence>
<proteinExistence type="inferred from homology"/>
<dbReference type="GeneID" id="73470630"/>
<dbReference type="OrthoDB" id="2192946at2759"/>
<dbReference type="GO" id="GO:0051011">
    <property type="term" value="F:microtubule minus-end binding"/>
    <property type="evidence" value="ECO:0007669"/>
    <property type="project" value="TreeGrafter"/>
</dbReference>
<feature type="region of interest" description="Disordered" evidence="5">
    <location>
        <begin position="541"/>
        <end position="577"/>
    </location>
</feature>
<dbReference type="GO" id="GO:0051225">
    <property type="term" value="P:spindle assembly"/>
    <property type="evidence" value="ECO:0007669"/>
    <property type="project" value="TreeGrafter"/>
</dbReference>
<feature type="region of interest" description="Disordered" evidence="5">
    <location>
        <begin position="9"/>
        <end position="32"/>
    </location>
</feature>
<sequence>MSNILHHHVNGGVGGDGSPRHQESSTLHQQQQQHQLASPIVITMIDDDINDARADTKENLLTPYVIQFIKRPPKRSAPLSSHITDLRVQEGLIIKDLTFVLIGLEGLYIKYGQHYDPNVLDSLIHGMDFKVAKNFDVSLKMITKEIYKLGKYYSGLMSFIENYNTEKYGKVVQKFCQYVFEFLQYYKSVILDIEHELNYNSSFNLSTLGNLLHQKVSNKLRHLYQIAIEIHGISQERANMSEDHYRMEQLRSQDSSKNSKVMINLNPRKFKCCKGGLALQLIQKRISYYKGDHISSDFLRNLFDIVSQGYVKMLNQWLIEGVIDDPFNEFLIQEKVSPSSLTMFGPKSEYYWKELFLLNVDGLLDQFSNPQIQSKILNTGKYLSIFKSCTGLDNFKRLREKFQPITSLNSPDLEVRIDEFYKRANKMFMKLLFQGYNFKRLIKNYQSIFLLDNSYQIDNFLQVSFHELKRDKLKISISRLLAHYNDLFKPNKNNRVGTIPTIEDILREKQVFSIHRESFYKVAERVLVADEYKLPYDQNGTHPSTTSLLQQQQKSTAPDSASSVESRAQSSTKEDQTDNMSVMSVGLSIDLPFPLSFIVRKELSYRYEIMFKLLINMKFLGKINDSVAKDLNYSNIWKYKGFDANIKKLILRYRTLHARVRNFINEIQSYINYDVIEMHFGEIRTLLDEIEKVVLMSELGSDISLEEQVFNGGSLFGGGGSITNSIFDTRILDKLNNTTNQTPAKTLILNNL</sequence>
<dbReference type="PANTHER" id="PTHR19302:SF33">
    <property type="entry name" value="GAMMA-TUBULIN COMPLEX COMPONENT 5"/>
    <property type="match status" value="1"/>
</dbReference>
<comment type="caution">
    <text evidence="8">The sequence shown here is derived from an EMBL/GenBank/DDBJ whole genome shotgun (WGS) entry which is preliminary data.</text>
</comment>
<evidence type="ECO:0000256" key="2">
    <source>
        <dbReference type="ARBA" id="ARBA00022701"/>
    </source>
</evidence>
<evidence type="ECO:0000256" key="4">
    <source>
        <dbReference type="RuleBase" id="RU363050"/>
    </source>
</evidence>
<dbReference type="Proteomes" id="UP000694255">
    <property type="component" value="Unassembled WGS sequence"/>
</dbReference>
<feature type="domain" description="Gamma tubulin complex component C-terminal" evidence="6">
    <location>
        <begin position="446"/>
        <end position="688"/>
    </location>
</feature>
<dbReference type="InterPro" id="IPR040457">
    <property type="entry name" value="GCP_C"/>
</dbReference>
<keyword evidence="2 4" id="KW-0493">Microtubule</keyword>
<feature type="domain" description="Gamma tubulin complex component protein N-terminal" evidence="7">
    <location>
        <begin position="94"/>
        <end position="434"/>
    </location>
</feature>
<comment type="subcellular location">
    <subcellularLocation>
        <location evidence="4">Cytoplasm</location>
        <location evidence="4">Cytoskeleton</location>
        <location evidence="4">Microtubule organizing center</location>
    </subcellularLocation>
</comment>
<protein>
    <recommendedName>
        <fullName evidence="4">Spindle pole body component</fullName>
    </recommendedName>
</protein>
<evidence type="ECO:0000313" key="8">
    <source>
        <dbReference type="EMBL" id="KAG7662622.1"/>
    </source>
</evidence>
<dbReference type="Pfam" id="PF04130">
    <property type="entry name" value="GCP_C_terminal"/>
    <property type="match status" value="1"/>
</dbReference>
<gene>
    <name evidence="8" type="ORF">J8A68_003830</name>
</gene>
<dbReference type="Pfam" id="PF17681">
    <property type="entry name" value="GCP_N_terminal"/>
    <property type="match status" value="1"/>
</dbReference>